<protein>
    <submittedName>
        <fullName evidence="1">Uncharacterized protein</fullName>
    </submittedName>
</protein>
<gene>
    <name evidence="1" type="ORF">B0T14DRAFT_153093</name>
</gene>
<dbReference type="Proteomes" id="UP001175000">
    <property type="component" value="Unassembled WGS sequence"/>
</dbReference>
<keyword evidence="2" id="KW-1185">Reference proteome</keyword>
<accession>A0AA39WWB0</accession>
<organism evidence="1 2">
    <name type="scientific">Immersiella caudata</name>
    <dbReference type="NCBI Taxonomy" id="314043"/>
    <lineage>
        <taxon>Eukaryota</taxon>
        <taxon>Fungi</taxon>
        <taxon>Dikarya</taxon>
        <taxon>Ascomycota</taxon>
        <taxon>Pezizomycotina</taxon>
        <taxon>Sordariomycetes</taxon>
        <taxon>Sordariomycetidae</taxon>
        <taxon>Sordariales</taxon>
        <taxon>Lasiosphaeriaceae</taxon>
        <taxon>Immersiella</taxon>
    </lineage>
</organism>
<reference evidence="1" key="1">
    <citation type="submission" date="2023-06" db="EMBL/GenBank/DDBJ databases">
        <title>Genome-scale phylogeny and comparative genomics of the fungal order Sordariales.</title>
        <authorList>
            <consortium name="Lawrence Berkeley National Laboratory"/>
            <person name="Hensen N."/>
            <person name="Bonometti L."/>
            <person name="Westerberg I."/>
            <person name="Brannstrom I.O."/>
            <person name="Guillou S."/>
            <person name="Cros-Aarteil S."/>
            <person name="Calhoun S."/>
            <person name="Haridas S."/>
            <person name="Kuo A."/>
            <person name="Mondo S."/>
            <person name="Pangilinan J."/>
            <person name="Riley R."/>
            <person name="Labutti K."/>
            <person name="Andreopoulos B."/>
            <person name="Lipzen A."/>
            <person name="Chen C."/>
            <person name="Yanf M."/>
            <person name="Daum C."/>
            <person name="Ng V."/>
            <person name="Clum A."/>
            <person name="Steindorff A."/>
            <person name="Ohm R."/>
            <person name="Martin F."/>
            <person name="Silar P."/>
            <person name="Natvig D."/>
            <person name="Lalanne C."/>
            <person name="Gautier V."/>
            <person name="Ament-Velasquez S.L."/>
            <person name="Kruys A."/>
            <person name="Hutchinson M.I."/>
            <person name="Powell A.J."/>
            <person name="Barry K."/>
            <person name="Miller A.N."/>
            <person name="Grigoriev I.V."/>
            <person name="Debuchy R."/>
            <person name="Gladieux P."/>
            <person name="Thoren M.H."/>
            <person name="Johannesson H."/>
        </authorList>
    </citation>
    <scope>NUCLEOTIDE SEQUENCE</scope>
    <source>
        <strain evidence="1">CBS 606.72</strain>
    </source>
</reference>
<evidence type="ECO:0000313" key="2">
    <source>
        <dbReference type="Proteomes" id="UP001175000"/>
    </source>
</evidence>
<dbReference type="AlphaFoldDB" id="A0AA39WWB0"/>
<comment type="caution">
    <text evidence="1">The sequence shown here is derived from an EMBL/GenBank/DDBJ whole genome shotgun (WGS) entry which is preliminary data.</text>
</comment>
<sequence>MKPRVVIFGLAGLVSSECEPGQISLVFLGGVRNQEFCHDASSCINMPSGSDGWSERAELIRMEGKTCAAFFKSYDCIGNLDVENPEVFAPGCLDETWGRHFPRNWTRGVIKSYKVWFK</sequence>
<name>A0AA39WWB0_9PEZI</name>
<proteinExistence type="predicted"/>
<evidence type="ECO:0000313" key="1">
    <source>
        <dbReference type="EMBL" id="KAK0622787.1"/>
    </source>
</evidence>
<dbReference type="EMBL" id="JAULSU010000003">
    <property type="protein sequence ID" value="KAK0622787.1"/>
    <property type="molecule type" value="Genomic_DNA"/>
</dbReference>